<sequence length="258" mass="29271">MASGAYSSIRTSQVVRIILFITLASLLYGYFNSDDYNPRKGRNFRRPKFQKKLKQDTVMASAYLKNIANRRTIYALQKASSISDSRIQEILTETIKHTPSSFNSQAGRAVLLLKSEHDTLWDLGHDAVKSNLPQAYDGLKPKIDGYKAAYGTILFFEDQETLDGMKSKNPGMPFDQWSEHSSGMLQIHTWDALELEGLGANLQHYNFIPNFSKQVKEKWNLPEKWDLKSQMVFGTPAAPAKEKTFLPIEGTRLLVFGQ</sequence>
<proteinExistence type="predicted"/>
<organism evidence="1 2">
    <name type="scientific">Neophaeococcomyces mojaviensis</name>
    <dbReference type="NCBI Taxonomy" id="3383035"/>
    <lineage>
        <taxon>Eukaryota</taxon>
        <taxon>Fungi</taxon>
        <taxon>Dikarya</taxon>
        <taxon>Ascomycota</taxon>
        <taxon>Pezizomycotina</taxon>
        <taxon>Eurotiomycetes</taxon>
        <taxon>Chaetothyriomycetidae</taxon>
        <taxon>Chaetothyriales</taxon>
        <taxon>Chaetothyriales incertae sedis</taxon>
        <taxon>Neophaeococcomyces</taxon>
    </lineage>
</organism>
<keyword evidence="2" id="KW-1185">Reference proteome</keyword>
<name>A0ACC2ZZX9_9EURO</name>
<evidence type="ECO:0000313" key="1">
    <source>
        <dbReference type="EMBL" id="KAJ9653360.1"/>
    </source>
</evidence>
<comment type="caution">
    <text evidence="1">The sequence shown here is derived from an EMBL/GenBank/DDBJ whole genome shotgun (WGS) entry which is preliminary data.</text>
</comment>
<dbReference type="Proteomes" id="UP001172386">
    <property type="component" value="Unassembled WGS sequence"/>
</dbReference>
<accession>A0ACC2ZZX9</accession>
<reference evidence="1" key="1">
    <citation type="submission" date="2022-10" db="EMBL/GenBank/DDBJ databases">
        <title>Culturing micro-colonial fungi from biological soil crusts in the Mojave desert and describing Neophaeococcomyces mojavensis, and introducing the new genera and species Taxawa tesnikishii.</title>
        <authorList>
            <person name="Kurbessoian T."/>
            <person name="Stajich J.E."/>
        </authorList>
    </citation>
    <scope>NUCLEOTIDE SEQUENCE</scope>
    <source>
        <strain evidence="1">JES_112</strain>
    </source>
</reference>
<gene>
    <name evidence="1" type="ORF">H2198_007449</name>
</gene>
<protein>
    <submittedName>
        <fullName evidence="1">Uncharacterized protein</fullName>
    </submittedName>
</protein>
<dbReference type="EMBL" id="JAPDRQ010000157">
    <property type="protein sequence ID" value="KAJ9653360.1"/>
    <property type="molecule type" value="Genomic_DNA"/>
</dbReference>
<evidence type="ECO:0000313" key="2">
    <source>
        <dbReference type="Proteomes" id="UP001172386"/>
    </source>
</evidence>